<organism evidence="1 2">
    <name type="scientific">Phytophthora lilii</name>
    <dbReference type="NCBI Taxonomy" id="2077276"/>
    <lineage>
        <taxon>Eukaryota</taxon>
        <taxon>Sar</taxon>
        <taxon>Stramenopiles</taxon>
        <taxon>Oomycota</taxon>
        <taxon>Peronosporomycetes</taxon>
        <taxon>Peronosporales</taxon>
        <taxon>Peronosporaceae</taxon>
        <taxon>Phytophthora</taxon>
    </lineage>
</organism>
<evidence type="ECO:0000313" key="2">
    <source>
        <dbReference type="Proteomes" id="UP001165083"/>
    </source>
</evidence>
<sequence length="175" mass="19254">MDSSLAQALSFFELLIVSALPVELYVQLLALELRLLERLEQMLAGTDEHISSIIASVLESGGKERLAGAEACSPELCQRLVTMSEEFITTINKALNRMQDISPRVCAFTATNPASLVGVKQLPQLDDILRAIARIRQQEVDYMQKVHELQKMLKDSGELASLGDEVRDVDLANGA</sequence>
<dbReference type="Proteomes" id="UP001165083">
    <property type="component" value="Unassembled WGS sequence"/>
</dbReference>
<gene>
    <name evidence="1" type="ORF">Plil01_001294500</name>
</gene>
<dbReference type="EMBL" id="BSXW01000832">
    <property type="protein sequence ID" value="GMF30370.1"/>
    <property type="molecule type" value="Genomic_DNA"/>
</dbReference>
<comment type="caution">
    <text evidence="1">The sequence shown here is derived from an EMBL/GenBank/DDBJ whole genome shotgun (WGS) entry which is preliminary data.</text>
</comment>
<dbReference type="AlphaFoldDB" id="A0A9W6UBF6"/>
<proteinExistence type="predicted"/>
<reference evidence="1" key="1">
    <citation type="submission" date="2023-04" db="EMBL/GenBank/DDBJ databases">
        <title>Phytophthora lilii NBRC 32176.</title>
        <authorList>
            <person name="Ichikawa N."/>
            <person name="Sato H."/>
            <person name="Tonouchi N."/>
        </authorList>
    </citation>
    <scope>NUCLEOTIDE SEQUENCE</scope>
    <source>
        <strain evidence="1">NBRC 32176</strain>
    </source>
</reference>
<accession>A0A9W6UBF6</accession>
<name>A0A9W6UBF6_9STRA</name>
<protein>
    <submittedName>
        <fullName evidence="1">Unnamed protein product</fullName>
    </submittedName>
</protein>
<keyword evidence="2" id="KW-1185">Reference proteome</keyword>
<evidence type="ECO:0000313" key="1">
    <source>
        <dbReference type="EMBL" id="GMF30370.1"/>
    </source>
</evidence>